<dbReference type="Proteomes" id="UP000000709">
    <property type="component" value="Unassembled WGS sequence"/>
</dbReference>
<dbReference type="HOGENOM" id="CLU_2591314_0_0_1"/>
<proteinExistence type="predicted"/>
<dbReference type="GeneID" id="18873687"/>
<dbReference type="AlphaFoldDB" id="G3AN78"/>
<dbReference type="KEGG" id="spaa:SPAPADRAFT_61024"/>
<accession>G3AN78</accession>
<organism evidence="2">
    <name type="scientific">Spathaspora passalidarum (strain NRRL Y-27907 / 11-Y1)</name>
    <dbReference type="NCBI Taxonomy" id="619300"/>
    <lineage>
        <taxon>Eukaryota</taxon>
        <taxon>Fungi</taxon>
        <taxon>Dikarya</taxon>
        <taxon>Ascomycota</taxon>
        <taxon>Saccharomycotina</taxon>
        <taxon>Pichiomycetes</taxon>
        <taxon>Debaryomycetaceae</taxon>
        <taxon>Spathaspora</taxon>
    </lineage>
</organism>
<evidence type="ECO:0000313" key="2">
    <source>
        <dbReference type="Proteomes" id="UP000000709"/>
    </source>
</evidence>
<sequence>MCYKVVSLKLMCSRKWSRSRSRIKLDYDYQLQLFLSRIYFPVSLVAISCTVSDVTNMTVATIDSANPTRDIQICTYISEP</sequence>
<dbReference type="EMBL" id="GL996502">
    <property type="protein sequence ID" value="EGW31921.1"/>
    <property type="molecule type" value="Genomic_DNA"/>
</dbReference>
<reference evidence="1 2" key="1">
    <citation type="journal article" date="2011" name="Proc. Natl. Acad. Sci. U.S.A.">
        <title>Comparative genomics of xylose-fermenting fungi for enhanced biofuel production.</title>
        <authorList>
            <person name="Wohlbach D.J."/>
            <person name="Kuo A."/>
            <person name="Sato T.K."/>
            <person name="Potts K.M."/>
            <person name="Salamov A.A."/>
            <person name="LaButti K.M."/>
            <person name="Sun H."/>
            <person name="Clum A."/>
            <person name="Pangilinan J.L."/>
            <person name="Lindquist E.A."/>
            <person name="Lucas S."/>
            <person name="Lapidus A."/>
            <person name="Jin M."/>
            <person name="Gunawan C."/>
            <person name="Balan V."/>
            <person name="Dale B.E."/>
            <person name="Jeffries T.W."/>
            <person name="Zinkel R."/>
            <person name="Barry K.W."/>
            <person name="Grigoriev I.V."/>
            <person name="Gasch A.P."/>
        </authorList>
    </citation>
    <scope>NUCLEOTIDE SEQUENCE [LARGE SCALE GENOMIC DNA]</scope>
    <source>
        <strain evidence="2">NRRL Y-27907 / 11-Y1</strain>
    </source>
</reference>
<gene>
    <name evidence="1" type="ORF">SPAPADRAFT_61024</name>
</gene>
<keyword evidence="2" id="KW-1185">Reference proteome</keyword>
<dbReference type="RefSeq" id="XP_007375197.1">
    <property type="nucleotide sequence ID" value="XM_007375135.1"/>
</dbReference>
<name>G3AN78_SPAPN</name>
<evidence type="ECO:0000313" key="1">
    <source>
        <dbReference type="EMBL" id="EGW31921.1"/>
    </source>
</evidence>
<protein>
    <submittedName>
        <fullName evidence="1">Uncharacterized protein</fullName>
    </submittedName>
</protein>
<dbReference type="InParanoid" id="G3AN78"/>